<proteinExistence type="predicted"/>
<dbReference type="PROSITE" id="PS50004">
    <property type="entry name" value="C2"/>
    <property type="match status" value="1"/>
</dbReference>
<comment type="caution">
    <text evidence="5">The sequence shown here is derived from an EMBL/GenBank/DDBJ whole genome shotgun (WGS) entry which is preliminary data.</text>
</comment>
<dbReference type="SUPFAM" id="SSF49562">
    <property type="entry name" value="C2 domain (Calcium/lipid-binding domain, CaLB)"/>
    <property type="match status" value="1"/>
</dbReference>
<protein>
    <recommendedName>
        <fullName evidence="4">C2 domain-containing protein</fullName>
    </recommendedName>
</protein>
<dbReference type="InterPro" id="IPR000008">
    <property type="entry name" value="C2_dom"/>
</dbReference>
<keyword evidence="6" id="KW-1185">Reference proteome</keyword>
<feature type="domain" description="C2" evidence="4">
    <location>
        <begin position="21"/>
        <end position="138"/>
    </location>
</feature>
<dbReference type="CDD" id="cd00030">
    <property type="entry name" value="C2"/>
    <property type="match status" value="1"/>
</dbReference>
<organism evidence="5 6">
    <name type="scientific">Streptomyces stramineus</name>
    <dbReference type="NCBI Taxonomy" id="173861"/>
    <lineage>
        <taxon>Bacteria</taxon>
        <taxon>Bacillati</taxon>
        <taxon>Actinomycetota</taxon>
        <taxon>Actinomycetes</taxon>
        <taxon>Kitasatosporales</taxon>
        <taxon>Streptomycetaceae</taxon>
        <taxon>Streptomyces</taxon>
    </lineage>
</organism>
<evidence type="ECO:0000256" key="2">
    <source>
        <dbReference type="ARBA" id="ARBA00022837"/>
    </source>
</evidence>
<gene>
    <name evidence="5" type="ORF">GCM10009544_38630</name>
</gene>
<keyword evidence="3" id="KW-0732">Signal</keyword>
<feature type="signal peptide" evidence="3">
    <location>
        <begin position="1"/>
        <end position="25"/>
    </location>
</feature>
<reference evidence="5 6" key="1">
    <citation type="journal article" date="2019" name="Int. J. Syst. Evol. Microbiol.">
        <title>The Global Catalogue of Microorganisms (GCM) 10K type strain sequencing project: providing services to taxonomists for standard genome sequencing and annotation.</title>
        <authorList>
            <consortium name="The Broad Institute Genomics Platform"/>
            <consortium name="The Broad Institute Genome Sequencing Center for Infectious Disease"/>
            <person name="Wu L."/>
            <person name="Ma J."/>
        </authorList>
    </citation>
    <scope>NUCLEOTIDE SEQUENCE [LARGE SCALE GENOMIC DNA]</scope>
    <source>
        <strain evidence="5 6">JCM 10649</strain>
    </source>
</reference>
<keyword evidence="2" id="KW-0106">Calcium</keyword>
<evidence type="ECO:0000313" key="5">
    <source>
        <dbReference type="EMBL" id="GAA0472902.1"/>
    </source>
</evidence>
<dbReference type="Gene3D" id="2.60.40.150">
    <property type="entry name" value="C2 domain"/>
    <property type="match status" value="1"/>
</dbReference>
<dbReference type="Proteomes" id="UP001499895">
    <property type="component" value="Unassembled WGS sequence"/>
</dbReference>
<evidence type="ECO:0000256" key="3">
    <source>
        <dbReference type="SAM" id="SignalP"/>
    </source>
</evidence>
<evidence type="ECO:0000259" key="4">
    <source>
        <dbReference type="PROSITE" id="PS50004"/>
    </source>
</evidence>
<dbReference type="PANTHER" id="PTHR46502:SF2">
    <property type="entry name" value="16 KDA PHLOEM PROTEIN 2"/>
    <property type="match status" value="1"/>
</dbReference>
<dbReference type="SMART" id="SM00239">
    <property type="entry name" value="C2"/>
    <property type="match status" value="1"/>
</dbReference>
<dbReference type="RefSeq" id="WP_344092301.1">
    <property type="nucleotide sequence ID" value="NZ_BAAAHB010000043.1"/>
</dbReference>
<dbReference type="Pfam" id="PF00168">
    <property type="entry name" value="C2"/>
    <property type="match status" value="1"/>
</dbReference>
<feature type="chain" id="PRO_5045077224" description="C2 domain-containing protein" evidence="3">
    <location>
        <begin position="26"/>
        <end position="160"/>
    </location>
</feature>
<accession>A0ABN1AC83</accession>
<name>A0ABN1AC83_9ACTN</name>
<dbReference type="EMBL" id="BAAAHB010000043">
    <property type="protein sequence ID" value="GAA0472902.1"/>
    <property type="molecule type" value="Genomic_DNA"/>
</dbReference>
<evidence type="ECO:0000256" key="1">
    <source>
        <dbReference type="ARBA" id="ARBA00022723"/>
    </source>
</evidence>
<dbReference type="PANTHER" id="PTHR46502">
    <property type="entry name" value="C2 DOMAIN-CONTAINING"/>
    <property type="match status" value="1"/>
</dbReference>
<evidence type="ECO:0000313" key="6">
    <source>
        <dbReference type="Proteomes" id="UP001499895"/>
    </source>
</evidence>
<keyword evidence="1" id="KW-0479">Metal-binding</keyword>
<dbReference type="InterPro" id="IPR035892">
    <property type="entry name" value="C2_domain_sf"/>
</dbReference>
<sequence length="160" mass="17224">MFTRKNRCALIGLTALLCWAPAGPAAPSAKSRAEPVSTLRVTVVKARDLKNEDGLLGSAVNPYVVLSSGTQKHRTKTVSHAGPEARWKETFIFTGQNSSSVLSLKVFDRDLIRDGLVGAVSVPLRENVRGGGTTERWYTIAKKAKVTGEVQLRIAPGPAR</sequence>